<reference evidence="2 3" key="1">
    <citation type="journal article" date="2015" name="Genome Announc.">
        <title>Expanding the biotechnology potential of lactobacilli through comparative genomics of 213 strains and associated genera.</title>
        <authorList>
            <person name="Sun Z."/>
            <person name="Harris H.M."/>
            <person name="McCann A."/>
            <person name="Guo C."/>
            <person name="Argimon S."/>
            <person name="Zhang W."/>
            <person name="Yang X."/>
            <person name="Jeffery I.B."/>
            <person name="Cooney J.C."/>
            <person name="Kagawa T.F."/>
            <person name="Liu W."/>
            <person name="Song Y."/>
            <person name="Salvetti E."/>
            <person name="Wrobel A."/>
            <person name="Rasinkangas P."/>
            <person name="Parkhill J."/>
            <person name="Rea M.C."/>
            <person name="O'Sullivan O."/>
            <person name="Ritari J."/>
            <person name="Douillard F.P."/>
            <person name="Paul Ross R."/>
            <person name="Yang R."/>
            <person name="Briner A.E."/>
            <person name="Felis G.E."/>
            <person name="de Vos W.M."/>
            <person name="Barrangou R."/>
            <person name="Klaenhammer T.R."/>
            <person name="Caufield P.W."/>
            <person name="Cui Y."/>
            <person name="Zhang H."/>
            <person name="O'Toole P.W."/>
        </authorList>
    </citation>
    <scope>NUCLEOTIDE SEQUENCE [LARGE SCALE GENOMIC DNA]</scope>
    <source>
        <strain evidence="2 3">DSM 20515</strain>
    </source>
</reference>
<dbReference type="Pfam" id="PF04474">
    <property type="entry name" value="DUF554"/>
    <property type="match status" value="1"/>
</dbReference>
<evidence type="ECO:0000313" key="2">
    <source>
        <dbReference type="EMBL" id="KRM75222.1"/>
    </source>
</evidence>
<keyword evidence="1" id="KW-0472">Membrane</keyword>
<organism evidence="2 3">
    <name type="scientific">Secundilactobacillus collinoides DSM 20515 = JCM 1123</name>
    <dbReference type="NCBI Taxonomy" id="1423733"/>
    <lineage>
        <taxon>Bacteria</taxon>
        <taxon>Bacillati</taxon>
        <taxon>Bacillota</taxon>
        <taxon>Bacilli</taxon>
        <taxon>Lactobacillales</taxon>
        <taxon>Lactobacillaceae</taxon>
        <taxon>Secundilactobacillus</taxon>
    </lineage>
</organism>
<proteinExistence type="predicted"/>
<sequence length="243" mass="25721">MSIIYLVGIGTIVNTAAVLAGGVIGYIFQRLLNDKLQKTIIQAIGVAVIFIGVAGVLSQMLVVKNGQISTHGTLMATISLVIGALIGELIDIDHQFVKLGDWLRRKVGAKSDSLFIEGFVSATLTICVGAMAIIGSLQDAINHDPTMLFTKAILDGVIVAIYAASFGVGAIFSSLPLFIFQMTITLLAVFIDQFLTTAMTNGISLVGSMMIFCIGINLLLDTKIRVANMLPGLLVVIGYVALM</sequence>
<keyword evidence="1" id="KW-1133">Transmembrane helix</keyword>
<name>A0A0R2BGQ8_SECCO</name>
<feature type="transmembrane region" description="Helical" evidence="1">
    <location>
        <begin position="74"/>
        <end position="93"/>
    </location>
</feature>
<feature type="transmembrane region" description="Helical" evidence="1">
    <location>
        <begin position="157"/>
        <end position="190"/>
    </location>
</feature>
<dbReference type="PATRIC" id="fig|1423733.4.peg.2520"/>
<dbReference type="PANTHER" id="PTHR36111">
    <property type="entry name" value="INNER MEMBRANE PROTEIN-RELATED"/>
    <property type="match status" value="1"/>
</dbReference>
<evidence type="ECO:0000256" key="1">
    <source>
        <dbReference type="SAM" id="Phobius"/>
    </source>
</evidence>
<dbReference type="PANTHER" id="PTHR36111:SF2">
    <property type="entry name" value="INNER MEMBRANE PROTEIN"/>
    <property type="match status" value="1"/>
</dbReference>
<dbReference type="RefSeq" id="WP_235809208.1">
    <property type="nucleotide sequence ID" value="NZ_AYYR01000054.1"/>
</dbReference>
<keyword evidence="1" id="KW-0812">Transmembrane</keyword>
<feature type="transmembrane region" description="Helical" evidence="1">
    <location>
        <begin position="40"/>
        <end position="62"/>
    </location>
</feature>
<comment type="caution">
    <text evidence="2">The sequence shown here is derived from an EMBL/GenBank/DDBJ whole genome shotgun (WGS) entry which is preliminary data.</text>
</comment>
<dbReference type="InterPro" id="IPR007563">
    <property type="entry name" value="DUF554"/>
</dbReference>
<feature type="transmembrane region" description="Helical" evidence="1">
    <location>
        <begin position="226"/>
        <end position="242"/>
    </location>
</feature>
<gene>
    <name evidence="2" type="ORF">FC82_GL002406</name>
</gene>
<evidence type="ECO:0000313" key="3">
    <source>
        <dbReference type="Proteomes" id="UP000051845"/>
    </source>
</evidence>
<feature type="transmembrane region" description="Helical" evidence="1">
    <location>
        <begin position="114"/>
        <end position="137"/>
    </location>
</feature>
<feature type="transmembrane region" description="Helical" evidence="1">
    <location>
        <begin position="202"/>
        <end position="220"/>
    </location>
</feature>
<dbReference type="EMBL" id="AYYR01000054">
    <property type="protein sequence ID" value="KRM75222.1"/>
    <property type="molecule type" value="Genomic_DNA"/>
</dbReference>
<feature type="transmembrane region" description="Helical" evidence="1">
    <location>
        <begin position="6"/>
        <end position="28"/>
    </location>
</feature>
<dbReference type="Proteomes" id="UP000051845">
    <property type="component" value="Unassembled WGS sequence"/>
</dbReference>
<dbReference type="AlphaFoldDB" id="A0A0R2BGQ8"/>
<accession>A0A0R2BGQ8</accession>
<protein>
    <submittedName>
        <fullName evidence="2">Membrane protein</fullName>
    </submittedName>
</protein>